<dbReference type="HAMAP" id="MF_01966">
    <property type="entry name" value="NADHX_epimerase"/>
    <property type="match status" value="1"/>
</dbReference>
<feature type="binding site" evidence="18">
    <location>
        <position position="168"/>
    </location>
    <ligand>
        <name>(6S)-NADPHX</name>
        <dbReference type="ChEBI" id="CHEBI:64076"/>
    </ligand>
</feature>
<evidence type="ECO:0000256" key="4">
    <source>
        <dbReference type="ARBA" id="ARBA00009524"/>
    </source>
</evidence>
<evidence type="ECO:0000256" key="16">
    <source>
        <dbReference type="ARBA" id="ARBA00049209"/>
    </source>
</evidence>
<dbReference type="Gene3D" id="3.40.50.10260">
    <property type="entry name" value="YjeF N-terminal domain"/>
    <property type="match status" value="1"/>
</dbReference>
<dbReference type="Proteomes" id="UP000269542">
    <property type="component" value="Chromosome"/>
</dbReference>
<evidence type="ECO:0000256" key="5">
    <source>
        <dbReference type="ARBA" id="ARBA00022723"/>
    </source>
</evidence>
<dbReference type="GO" id="GO:0005524">
    <property type="term" value="F:ATP binding"/>
    <property type="evidence" value="ECO:0007669"/>
    <property type="project" value="UniProtKB-UniRule"/>
</dbReference>
<evidence type="ECO:0000256" key="7">
    <source>
        <dbReference type="ARBA" id="ARBA00022840"/>
    </source>
</evidence>
<keyword evidence="11 18" id="KW-0413">Isomerase</keyword>
<keyword evidence="6 17" id="KW-0547">Nucleotide-binding</keyword>
<evidence type="ECO:0000256" key="18">
    <source>
        <dbReference type="HAMAP-Rule" id="MF_01966"/>
    </source>
</evidence>
<feature type="binding site" evidence="17">
    <location>
        <position position="315"/>
    </location>
    <ligand>
        <name>(6S)-NADPHX</name>
        <dbReference type="ChEBI" id="CHEBI:64076"/>
    </ligand>
</feature>
<dbReference type="GO" id="GO:0046872">
    <property type="term" value="F:metal ion binding"/>
    <property type="evidence" value="ECO:0007669"/>
    <property type="project" value="UniProtKB-UniRule"/>
</dbReference>
<feature type="binding site" evidence="17">
    <location>
        <position position="431"/>
    </location>
    <ligand>
        <name>AMP</name>
        <dbReference type="ChEBI" id="CHEBI:456215"/>
    </ligand>
</feature>
<feature type="binding site" evidence="17">
    <location>
        <position position="268"/>
    </location>
    <ligand>
        <name>(6S)-NADPHX</name>
        <dbReference type="ChEBI" id="CHEBI:64076"/>
    </ligand>
</feature>
<evidence type="ECO:0000256" key="14">
    <source>
        <dbReference type="ARBA" id="ARBA00025153"/>
    </source>
</evidence>
<feature type="binding site" evidence="18">
    <location>
        <position position="129"/>
    </location>
    <ligand>
        <name>K(+)</name>
        <dbReference type="ChEBI" id="CHEBI:29103"/>
    </ligand>
</feature>
<feature type="binding site" evidence="18">
    <location>
        <begin position="60"/>
        <end position="64"/>
    </location>
    <ligand>
        <name>(6S)-NADPHX</name>
        <dbReference type="ChEBI" id="CHEBI:64076"/>
    </ligand>
</feature>
<evidence type="ECO:0000256" key="12">
    <source>
        <dbReference type="ARBA" id="ARBA00023239"/>
    </source>
</evidence>
<gene>
    <name evidence="22" type="primary">nnr</name>
    <name evidence="17" type="synonym">nnrD</name>
    <name evidence="18" type="synonym">nnrE</name>
    <name evidence="22" type="ORF">NCTC13354_00501</name>
</gene>
<dbReference type="Pfam" id="PF03853">
    <property type="entry name" value="YjeF_N"/>
    <property type="match status" value="1"/>
</dbReference>
<comment type="caution">
    <text evidence="17">Lacks conserved residue(s) required for the propagation of feature annotation.</text>
</comment>
<comment type="similarity">
    <text evidence="17">Belongs to the NnrD/CARKD family.</text>
</comment>
<dbReference type="GO" id="GO:0046496">
    <property type="term" value="P:nicotinamide nucleotide metabolic process"/>
    <property type="evidence" value="ECO:0007669"/>
    <property type="project" value="UniProtKB-UniRule"/>
</dbReference>
<sequence length="498" mass="50521">MIRAFSAEAVRSAEAPLLAAGEPLMRRASYAIANRTISYLRAGGFTIPGSTVLALVGPGNNGGDALFASAFLADRGLDVTALYTGTVHDAGLAAARRAGVRLIELVEPTSARSLAELRDWAAYGGIWIDGLLGIGARGAAREPFATWISVLDAGRRASPDEPFIIAVDVPSGVSVDDGELPGPVLPASLTVATGCAKPAHLLPPARYVCGDVDVVDLGFDAHLPAQAEVCELSDADVADLWPVPGLADHKYTRGVVGLITGSQTYPGAGVLSVAGALAAGPGMVRYWGGSPHVVQAYPEVVPGSGQVHSLVVGSGLDDLTGVANEVTAALDAGIPVVLDAGAIELAYTRKLPEWAVLTPHAGELTALLSARGLQTDRAEVESRPAWAARTAATLTGASVVAKFATDVIASPSGQLYAQGGAPAWRATAGAGDVLAGLIGTVLAMNAEHACEPGQASLLAAAATHIHGQAAALAAGSGRPIRALDIAAHIPPVIERILT</sequence>
<comment type="cofactor">
    <cofactor evidence="17">
        <name>Mg(2+)</name>
        <dbReference type="ChEBI" id="CHEBI:18420"/>
    </cofactor>
</comment>
<evidence type="ECO:0000256" key="2">
    <source>
        <dbReference type="ARBA" id="ARBA00000909"/>
    </source>
</evidence>
<comment type="catalytic activity">
    <reaction evidence="16 17 19">
        <text>(6S)-NADPHX + ADP = AMP + phosphate + NADPH + H(+)</text>
        <dbReference type="Rhea" id="RHEA:32235"/>
        <dbReference type="ChEBI" id="CHEBI:15378"/>
        <dbReference type="ChEBI" id="CHEBI:43474"/>
        <dbReference type="ChEBI" id="CHEBI:57783"/>
        <dbReference type="ChEBI" id="CHEBI:64076"/>
        <dbReference type="ChEBI" id="CHEBI:456215"/>
        <dbReference type="ChEBI" id="CHEBI:456216"/>
        <dbReference type="EC" id="4.2.1.136"/>
    </reaction>
</comment>
<feature type="binding site" evidence="18">
    <location>
        <position position="61"/>
    </location>
    <ligand>
        <name>K(+)</name>
        <dbReference type="ChEBI" id="CHEBI:29103"/>
    </ligand>
</feature>
<accession>A0A3S4VSK6</accession>
<dbReference type="CDD" id="cd01171">
    <property type="entry name" value="YXKO-related"/>
    <property type="match status" value="1"/>
</dbReference>
<dbReference type="SUPFAM" id="SSF64153">
    <property type="entry name" value="YjeF N-terminal domain-like"/>
    <property type="match status" value="1"/>
</dbReference>
<feature type="binding site" evidence="17">
    <location>
        <position position="432"/>
    </location>
    <ligand>
        <name>(6S)-NADPHX</name>
        <dbReference type="ChEBI" id="CHEBI:64076"/>
    </ligand>
</feature>
<evidence type="ECO:0000256" key="17">
    <source>
        <dbReference type="HAMAP-Rule" id="MF_01965"/>
    </source>
</evidence>
<comment type="similarity">
    <text evidence="4 19">In the C-terminal section; belongs to the NnrD/CARKD family.</text>
</comment>
<dbReference type="PANTHER" id="PTHR12592">
    <property type="entry name" value="ATP-DEPENDENT (S)-NAD(P)H-HYDRATE DEHYDRATASE FAMILY MEMBER"/>
    <property type="match status" value="1"/>
</dbReference>
<dbReference type="InterPro" id="IPR017953">
    <property type="entry name" value="Carbohydrate_kinase_pred_CS"/>
</dbReference>
<dbReference type="EMBL" id="LR134476">
    <property type="protein sequence ID" value="VEI12807.1"/>
    <property type="molecule type" value="Genomic_DNA"/>
</dbReference>
<dbReference type="AlphaFoldDB" id="A0A3S4VSK6"/>
<name>A0A3S4VSK6_9ACTO</name>
<evidence type="ECO:0000259" key="20">
    <source>
        <dbReference type="PROSITE" id="PS51383"/>
    </source>
</evidence>
<evidence type="ECO:0000256" key="3">
    <source>
        <dbReference type="ARBA" id="ARBA00006001"/>
    </source>
</evidence>
<feature type="binding site" evidence="18">
    <location>
        <position position="171"/>
    </location>
    <ligand>
        <name>K(+)</name>
        <dbReference type="ChEBI" id="CHEBI:29103"/>
    </ligand>
</feature>
<comment type="cofactor">
    <cofactor evidence="18 19">
        <name>K(+)</name>
        <dbReference type="ChEBI" id="CHEBI:29103"/>
    </cofactor>
    <text evidence="18 19">Binds 1 potassium ion per subunit.</text>
</comment>
<dbReference type="PIRSF" id="PIRSF017184">
    <property type="entry name" value="Nnr"/>
    <property type="match status" value="1"/>
</dbReference>
<dbReference type="GO" id="GO:0052855">
    <property type="term" value="F:ADP-dependent NAD(P)H-hydrate dehydratase activity"/>
    <property type="evidence" value="ECO:0007669"/>
    <property type="project" value="UniProtKB-UniRule"/>
</dbReference>
<comment type="similarity">
    <text evidence="3 19">In the N-terminal section; belongs to the NnrE/AIBP family.</text>
</comment>
<comment type="function">
    <text evidence="14 19">Bifunctional enzyme that catalyzes the epimerization of the S- and R-forms of NAD(P)HX and the dehydration of the S-form of NAD(P)HX at the expense of ADP, which is converted to AMP. This allows the repair of both epimers of NAD(P)HX, a damaged form of NAD(P)H that is a result of enzymatic or heat-dependent hydration.</text>
</comment>
<dbReference type="PROSITE" id="PS51383">
    <property type="entry name" value="YJEF_C_3"/>
    <property type="match status" value="1"/>
</dbReference>
<feature type="domain" description="YjeF C-terminal" evidence="20">
    <location>
        <begin position="233"/>
        <end position="496"/>
    </location>
</feature>
<dbReference type="InterPro" id="IPR029056">
    <property type="entry name" value="Ribokinase-like"/>
</dbReference>
<dbReference type="PROSITE" id="PS01050">
    <property type="entry name" value="YJEF_C_2"/>
    <property type="match status" value="1"/>
</dbReference>
<dbReference type="Pfam" id="PF01256">
    <property type="entry name" value="Carb_kinase"/>
    <property type="match status" value="1"/>
</dbReference>
<comment type="subunit">
    <text evidence="17">Homotetramer.</text>
</comment>
<protein>
    <recommendedName>
        <fullName evidence="19">Bifunctional NAD(P)H-hydrate repair enzyme</fullName>
    </recommendedName>
    <alternativeName>
        <fullName evidence="19">Nicotinamide nucleotide repair protein</fullName>
    </alternativeName>
    <domain>
        <recommendedName>
            <fullName evidence="19">ADP-dependent (S)-NAD(P)H-hydrate dehydratase</fullName>
            <ecNumber evidence="19">4.2.1.136</ecNumber>
        </recommendedName>
        <alternativeName>
            <fullName evidence="19">ADP-dependent NAD(P)HX dehydratase</fullName>
        </alternativeName>
    </domain>
    <domain>
        <recommendedName>
            <fullName evidence="19">NAD(P)H-hydrate epimerase</fullName>
            <ecNumber evidence="19">5.1.99.6</ecNumber>
        </recommendedName>
    </domain>
</protein>
<dbReference type="SUPFAM" id="SSF53613">
    <property type="entry name" value="Ribokinase-like"/>
    <property type="match status" value="1"/>
</dbReference>
<dbReference type="Gene3D" id="3.40.1190.20">
    <property type="match status" value="1"/>
</dbReference>
<comment type="function">
    <text evidence="18">Catalyzes the epimerization of the S- and R-forms of NAD(P)HX, a damaged form of NAD(P)H that is a result of enzymatic or heat-dependent hydration. This is a prerequisite for the S-specific NAD(P)H-hydrate dehydratase to allow the repair of both epimers of NAD(P)HX.</text>
</comment>
<dbReference type="PROSITE" id="PS51385">
    <property type="entry name" value="YJEF_N"/>
    <property type="match status" value="1"/>
</dbReference>
<dbReference type="EC" id="5.1.99.6" evidence="19"/>
<dbReference type="OrthoDB" id="9806925at2"/>
<dbReference type="GO" id="GO:0052856">
    <property type="term" value="F:NAD(P)HX epimerase activity"/>
    <property type="evidence" value="ECO:0007669"/>
    <property type="project" value="UniProtKB-UniRule"/>
</dbReference>
<dbReference type="EC" id="4.2.1.136" evidence="19"/>
<comment type="catalytic activity">
    <reaction evidence="2 18 19">
        <text>(6R)-NADPHX = (6S)-NADPHX</text>
        <dbReference type="Rhea" id="RHEA:32227"/>
        <dbReference type="ChEBI" id="CHEBI:64076"/>
        <dbReference type="ChEBI" id="CHEBI:64077"/>
        <dbReference type="EC" id="5.1.99.6"/>
    </reaction>
</comment>
<evidence type="ECO:0000313" key="23">
    <source>
        <dbReference type="Proteomes" id="UP000269542"/>
    </source>
</evidence>
<evidence type="ECO:0000313" key="22">
    <source>
        <dbReference type="EMBL" id="VEI12807.1"/>
    </source>
</evidence>
<keyword evidence="9 18" id="KW-0630">Potassium</keyword>
<keyword evidence="12 17" id="KW-0456">Lyase</keyword>
<keyword evidence="13" id="KW-0511">Multifunctional enzyme</keyword>
<reference evidence="22 23" key="1">
    <citation type="submission" date="2018-12" db="EMBL/GenBank/DDBJ databases">
        <authorList>
            <consortium name="Pathogen Informatics"/>
        </authorList>
    </citation>
    <scope>NUCLEOTIDE SEQUENCE [LARGE SCALE GENOMIC DNA]</scope>
    <source>
        <strain evidence="22 23">NCTC13354</strain>
    </source>
</reference>
<dbReference type="InterPro" id="IPR000631">
    <property type="entry name" value="CARKD"/>
</dbReference>
<feature type="binding site" evidence="17">
    <location>
        <position position="360"/>
    </location>
    <ligand>
        <name>(6S)-NADPHX</name>
        <dbReference type="ChEBI" id="CHEBI:64076"/>
    </ligand>
</feature>
<dbReference type="KEGG" id="tbw:NCTC13354_00501"/>
<dbReference type="InterPro" id="IPR004443">
    <property type="entry name" value="YjeF_N_dom"/>
</dbReference>
<comment type="catalytic activity">
    <reaction evidence="1 18 19">
        <text>(6R)-NADHX = (6S)-NADHX</text>
        <dbReference type="Rhea" id="RHEA:32215"/>
        <dbReference type="ChEBI" id="CHEBI:64074"/>
        <dbReference type="ChEBI" id="CHEBI:64075"/>
        <dbReference type="EC" id="5.1.99.6"/>
    </reaction>
</comment>
<keyword evidence="8 17" id="KW-0521">NADP</keyword>
<evidence type="ECO:0000256" key="15">
    <source>
        <dbReference type="ARBA" id="ARBA00048238"/>
    </source>
</evidence>
<comment type="function">
    <text evidence="17">Catalyzes the dehydration of the S-form of NAD(P)HX at the expense of ADP, which is converted to AMP. Together with NAD(P)HX epimerase, which catalyzes the epimerization of the S- and R-forms, the enzyme allows the repair of both epimers of NAD(P)HX, a damaged form of NAD(P)H that is a result of enzymatic or heat-dependent hydration.</text>
</comment>
<evidence type="ECO:0000256" key="8">
    <source>
        <dbReference type="ARBA" id="ARBA00022857"/>
    </source>
</evidence>
<evidence type="ECO:0000256" key="9">
    <source>
        <dbReference type="ARBA" id="ARBA00022958"/>
    </source>
</evidence>
<dbReference type="InterPro" id="IPR036652">
    <property type="entry name" value="YjeF_N_dom_sf"/>
</dbReference>
<evidence type="ECO:0000256" key="13">
    <source>
        <dbReference type="ARBA" id="ARBA00023268"/>
    </source>
</evidence>
<keyword evidence="7 17" id="KW-0067">ATP-binding</keyword>
<keyword evidence="10 17" id="KW-0520">NAD</keyword>
<proteinExistence type="inferred from homology"/>
<evidence type="ECO:0000256" key="1">
    <source>
        <dbReference type="ARBA" id="ARBA00000013"/>
    </source>
</evidence>
<evidence type="ECO:0000256" key="19">
    <source>
        <dbReference type="PIRNR" id="PIRNR017184"/>
    </source>
</evidence>
<keyword evidence="5 18" id="KW-0479">Metal-binding</keyword>
<comment type="similarity">
    <text evidence="18">Belongs to the NnrE/AIBP family.</text>
</comment>
<organism evidence="22 23">
    <name type="scientific">Trueperella bialowiezensis</name>
    <dbReference type="NCBI Taxonomy" id="312285"/>
    <lineage>
        <taxon>Bacteria</taxon>
        <taxon>Bacillati</taxon>
        <taxon>Actinomycetota</taxon>
        <taxon>Actinomycetes</taxon>
        <taxon>Actinomycetales</taxon>
        <taxon>Actinomycetaceae</taxon>
        <taxon>Trueperella</taxon>
    </lineage>
</organism>
<evidence type="ECO:0000256" key="6">
    <source>
        <dbReference type="ARBA" id="ARBA00022741"/>
    </source>
</evidence>
<dbReference type="GO" id="GO:0110051">
    <property type="term" value="P:metabolite repair"/>
    <property type="evidence" value="ECO:0007669"/>
    <property type="project" value="TreeGrafter"/>
</dbReference>
<feature type="domain" description="YjeF N-terminal" evidence="21">
    <location>
        <begin position="2"/>
        <end position="225"/>
    </location>
</feature>
<dbReference type="InterPro" id="IPR030677">
    <property type="entry name" value="Nnr"/>
</dbReference>
<dbReference type="RefSeq" id="WP_126415982.1">
    <property type="nucleotide sequence ID" value="NZ_LR134476.1"/>
</dbReference>
<dbReference type="PANTHER" id="PTHR12592:SF0">
    <property type="entry name" value="ATP-DEPENDENT (S)-NAD(P)H-HYDRATE DEHYDRATASE"/>
    <property type="match status" value="1"/>
</dbReference>
<evidence type="ECO:0000256" key="10">
    <source>
        <dbReference type="ARBA" id="ARBA00023027"/>
    </source>
</evidence>
<feature type="binding site" evidence="18">
    <location>
        <begin position="133"/>
        <end position="139"/>
    </location>
    <ligand>
        <name>(6S)-NADPHX</name>
        <dbReference type="ChEBI" id="CHEBI:64076"/>
    </ligand>
</feature>
<evidence type="ECO:0000256" key="11">
    <source>
        <dbReference type="ARBA" id="ARBA00023235"/>
    </source>
</evidence>
<comment type="catalytic activity">
    <reaction evidence="15 17 19">
        <text>(6S)-NADHX + ADP = AMP + phosphate + NADH + H(+)</text>
        <dbReference type="Rhea" id="RHEA:32223"/>
        <dbReference type="ChEBI" id="CHEBI:15378"/>
        <dbReference type="ChEBI" id="CHEBI:43474"/>
        <dbReference type="ChEBI" id="CHEBI:57945"/>
        <dbReference type="ChEBI" id="CHEBI:64074"/>
        <dbReference type="ChEBI" id="CHEBI:456215"/>
        <dbReference type="ChEBI" id="CHEBI:456216"/>
        <dbReference type="EC" id="4.2.1.136"/>
    </reaction>
</comment>
<evidence type="ECO:0000259" key="21">
    <source>
        <dbReference type="PROSITE" id="PS51385"/>
    </source>
</evidence>
<dbReference type="HAMAP" id="MF_01965">
    <property type="entry name" value="NADHX_dehydratase"/>
    <property type="match status" value="1"/>
</dbReference>
<keyword evidence="23" id="KW-1185">Reference proteome</keyword>